<dbReference type="SUPFAM" id="SSF51905">
    <property type="entry name" value="FAD/NAD(P)-binding domain"/>
    <property type="match status" value="1"/>
</dbReference>
<evidence type="ECO:0000313" key="9">
    <source>
        <dbReference type="Proteomes" id="UP001265746"/>
    </source>
</evidence>
<gene>
    <name evidence="8" type="ORF">N8I77_012026</name>
</gene>
<keyword evidence="6" id="KW-0812">Transmembrane</keyword>
<evidence type="ECO:0000256" key="1">
    <source>
        <dbReference type="ARBA" id="ARBA00007992"/>
    </source>
</evidence>
<evidence type="ECO:0000256" key="6">
    <source>
        <dbReference type="SAM" id="Phobius"/>
    </source>
</evidence>
<comment type="similarity">
    <text evidence="1">Belongs to the paxM FAD-dependent monooxygenase family.</text>
</comment>
<evidence type="ECO:0000256" key="4">
    <source>
        <dbReference type="ARBA" id="ARBA00023002"/>
    </source>
</evidence>
<sequence>MSFTINSFRSLIGLVHRCLTTILAAMGYYTRRPTKPDLPFGSLSFVIVGAGIAGLTAALALKKQGHHVVVGYQDPSPVTALASSLAKEALQVLEKSKFATEQGAALALSPNCSILLNWLDLRPESFGSDLIHHIVRHDQDGNLLFHSDLSNRRKSWIAEWYSVQRHSIHNALKERALLEEIVLHTACKISKIDVHEGRITLGDGRRFHGDVLLGADGVHSMTREQVCPEAKPKPSGFSAFRWLTPIEKVAAALGDKGPVDVLQSPGAMLQWDDTSRRLLAYPCANNTIYNMLAYVPSSAVGVIEEGSWNSDGNKDNLVQAFSKFSPEVQQLVGEADDSLRVFALSDIEPLPTWVNGRTALLGDAAHILQPYVGQGASMAIEDALSIATMFPLGTRPDDVNTRLRLYENARMSRTNMVRDWALKNSPGSLPLASEGSWWFSSAVTKLTTWRVLAQTAMFMQQTFGHNEIDHSNKILQQALARRPSLDVDIGRRKSSIWSFVLGEGQTVKA</sequence>
<keyword evidence="6" id="KW-1133">Transmembrane helix</keyword>
<dbReference type="Pfam" id="PF01494">
    <property type="entry name" value="FAD_binding_3"/>
    <property type="match status" value="1"/>
</dbReference>
<reference evidence="8" key="1">
    <citation type="submission" date="2023-06" db="EMBL/GenBank/DDBJ databases">
        <authorList>
            <person name="Noh H."/>
        </authorList>
    </citation>
    <scope>NUCLEOTIDE SEQUENCE</scope>
    <source>
        <strain evidence="8">DUCC20226</strain>
    </source>
</reference>
<dbReference type="InterPro" id="IPR002938">
    <property type="entry name" value="FAD-bd"/>
</dbReference>
<proteinExistence type="inferred from homology"/>
<keyword evidence="4" id="KW-0560">Oxidoreductase</keyword>
<feature type="domain" description="FAD-binding" evidence="7">
    <location>
        <begin position="46"/>
        <end position="419"/>
    </location>
</feature>
<keyword evidence="3" id="KW-0274">FAD</keyword>
<dbReference type="PANTHER" id="PTHR13789">
    <property type="entry name" value="MONOOXYGENASE"/>
    <property type="match status" value="1"/>
</dbReference>
<dbReference type="PRINTS" id="PR00420">
    <property type="entry name" value="RNGMNOXGNASE"/>
</dbReference>
<evidence type="ECO:0000259" key="7">
    <source>
        <dbReference type="Pfam" id="PF01494"/>
    </source>
</evidence>
<dbReference type="Proteomes" id="UP001265746">
    <property type="component" value="Unassembled WGS sequence"/>
</dbReference>
<dbReference type="SUPFAM" id="SSF54373">
    <property type="entry name" value="FAD-linked reductases, C-terminal domain"/>
    <property type="match status" value="1"/>
</dbReference>
<evidence type="ECO:0000256" key="5">
    <source>
        <dbReference type="ARBA" id="ARBA00023033"/>
    </source>
</evidence>
<dbReference type="InterPro" id="IPR036188">
    <property type="entry name" value="FAD/NAD-bd_sf"/>
</dbReference>
<evidence type="ECO:0000313" key="8">
    <source>
        <dbReference type="EMBL" id="KAK2598630.1"/>
    </source>
</evidence>
<name>A0AAD9S4W3_PHOAM</name>
<dbReference type="GO" id="GO:0004497">
    <property type="term" value="F:monooxygenase activity"/>
    <property type="evidence" value="ECO:0007669"/>
    <property type="project" value="UniProtKB-KW"/>
</dbReference>
<accession>A0AAD9S4W3</accession>
<evidence type="ECO:0000256" key="2">
    <source>
        <dbReference type="ARBA" id="ARBA00022630"/>
    </source>
</evidence>
<keyword evidence="9" id="KW-1185">Reference proteome</keyword>
<dbReference type="AlphaFoldDB" id="A0AAD9S4W3"/>
<feature type="transmembrane region" description="Helical" evidence="6">
    <location>
        <begin position="42"/>
        <end position="61"/>
    </location>
</feature>
<keyword evidence="6" id="KW-0472">Membrane</keyword>
<keyword evidence="5" id="KW-0503">Monooxygenase</keyword>
<organism evidence="8 9">
    <name type="scientific">Phomopsis amygdali</name>
    <name type="common">Fusicoccum amygdali</name>
    <dbReference type="NCBI Taxonomy" id="1214568"/>
    <lineage>
        <taxon>Eukaryota</taxon>
        <taxon>Fungi</taxon>
        <taxon>Dikarya</taxon>
        <taxon>Ascomycota</taxon>
        <taxon>Pezizomycotina</taxon>
        <taxon>Sordariomycetes</taxon>
        <taxon>Sordariomycetidae</taxon>
        <taxon>Diaporthales</taxon>
        <taxon>Diaporthaceae</taxon>
        <taxon>Diaporthe</taxon>
    </lineage>
</organism>
<keyword evidence="2" id="KW-0285">Flavoprotein</keyword>
<dbReference type="GO" id="GO:0071949">
    <property type="term" value="F:FAD binding"/>
    <property type="evidence" value="ECO:0007669"/>
    <property type="project" value="InterPro"/>
</dbReference>
<dbReference type="EMBL" id="JAUJFL010000008">
    <property type="protein sequence ID" value="KAK2598630.1"/>
    <property type="molecule type" value="Genomic_DNA"/>
</dbReference>
<dbReference type="Gene3D" id="3.50.50.60">
    <property type="entry name" value="FAD/NAD(P)-binding domain"/>
    <property type="match status" value="1"/>
</dbReference>
<comment type="caution">
    <text evidence="8">The sequence shown here is derived from an EMBL/GenBank/DDBJ whole genome shotgun (WGS) entry which is preliminary data.</text>
</comment>
<evidence type="ECO:0000256" key="3">
    <source>
        <dbReference type="ARBA" id="ARBA00022827"/>
    </source>
</evidence>
<protein>
    <recommendedName>
        <fullName evidence="7">FAD-binding domain-containing protein</fullName>
    </recommendedName>
</protein>
<dbReference type="InterPro" id="IPR050493">
    <property type="entry name" value="FAD-dep_Monooxygenase_BioMet"/>
</dbReference>
<dbReference type="PANTHER" id="PTHR13789:SF317">
    <property type="entry name" value="FAD-BINDING DOMAIN-CONTAINING PROTEIN-RELATED"/>
    <property type="match status" value="1"/>
</dbReference>